<evidence type="ECO:0000313" key="14">
    <source>
        <dbReference type="Proteomes" id="UP000030960"/>
    </source>
</evidence>
<sequence length="245" mass="26954">MATKAKKPARKRKTKGKAVQRPRPLAFLRRWLLRALLGAAVLAVLVVLLFRVINPPLTHTIWSEARRLGGVERSWVDVDGIAPVMLRSAVAAEDANFCTHWGFDMGAIRAAIEDGARRGGSTISQQVVKNVYLWQARSYLRKALEALMTPLVEALWPKRRILEVYLNVAEFDEGVFGVDAAARHYFGVAPRDLSPRQAALLAAVLPNPKARAADRPSAALNRRAQAIMDGAALIAQDGRATCFEN</sequence>
<comment type="caution">
    <text evidence="13">The sequence shown here is derived from an EMBL/GenBank/DDBJ whole genome shotgun (WGS) entry which is preliminary data.</text>
</comment>
<evidence type="ECO:0000256" key="7">
    <source>
        <dbReference type="ARBA" id="ARBA00022984"/>
    </source>
</evidence>
<dbReference type="SUPFAM" id="SSF53955">
    <property type="entry name" value="Lysozyme-like"/>
    <property type="match status" value="1"/>
</dbReference>
<dbReference type="InterPro" id="IPR011812">
    <property type="entry name" value="Pep_trsgly"/>
</dbReference>
<dbReference type="GO" id="GO:0009252">
    <property type="term" value="P:peptidoglycan biosynthetic process"/>
    <property type="evidence" value="ECO:0007669"/>
    <property type="project" value="UniProtKB-UniRule"/>
</dbReference>
<keyword evidence="9 11" id="KW-0472">Membrane</keyword>
<comment type="subcellular location">
    <subcellularLocation>
        <location evidence="11">Cell inner membrane</location>
        <topology evidence="11">Single-pass membrane protein</topology>
    </subcellularLocation>
</comment>
<dbReference type="EMBL" id="JSUQ01000010">
    <property type="protein sequence ID" value="KHQ52753.1"/>
    <property type="molecule type" value="Genomic_DNA"/>
</dbReference>
<keyword evidence="3 11" id="KW-0328">Glycosyltransferase</keyword>
<dbReference type="GO" id="GO:0008955">
    <property type="term" value="F:peptidoglycan glycosyltransferase activity"/>
    <property type="evidence" value="ECO:0007669"/>
    <property type="project" value="UniProtKB-UniRule"/>
</dbReference>
<evidence type="ECO:0000256" key="11">
    <source>
        <dbReference type="HAMAP-Rule" id="MF_00766"/>
    </source>
</evidence>
<keyword evidence="14" id="KW-1185">Reference proteome</keyword>
<dbReference type="AlphaFoldDB" id="A0A0B3S1B6"/>
<protein>
    <recommendedName>
        <fullName evidence="11">Biosynthetic peptidoglycan transglycosylase</fullName>
        <ecNumber evidence="11">2.4.99.28</ecNumber>
    </recommendedName>
    <alternativeName>
        <fullName evidence="11">Glycan polymerase</fullName>
    </alternativeName>
    <alternativeName>
        <fullName evidence="11">Peptidoglycan glycosyltransferase MtgA</fullName>
        <shortName evidence="11">PGT</shortName>
    </alternativeName>
</protein>
<evidence type="ECO:0000256" key="2">
    <source>
        <dbReference type="ARBA" id="ARBA00022519"/>
    </source>
</evidence>
<evidence type="ECO:0000256" key="3">
    <source>
        <dbReference type="ARBA" id="ARBA00022676"/>
    </source>
</evidence>
<dbReference type="PANTHER" id="PTHR30400">
    <property type="entry name" value="MONOFUNCTIONAL BIOSYNTHETIC PEPTIDOGLYCAN TRANSGLYCOSYLASE"/>
    <property type="match status" value="1"/>
</dbReference>
<accession>A0A0B3S1B6</accession>
<dbReference type="Pfam" id="PF00912">
    <property type="entry name" value="Transgly"/>
    <property type="match status" value="1"/>
</dbReference>
<evidence type="ECO:0000259" key="12">
    <source>
        <dbReference type="Pfam" id="PF00912"/>
    </source>
</evidence>
<keyword evidence="4 11" id="KW-0808">Transferase</keyword>
<dbReference type="UniPathway" id="UPA00219"/>
<dbReference type="GO" id="GO:0005886">
    <property type="term" value="C:plasma membrane"/>
    <property type="evidence" value="ECO:0007669"/>
    <property type="project" value="UniProtKB-SubCell"/>
</dbReference>
<dbReference type="PATRIC" id="fig|1515334.3.peg.2807"/>
<keyword evidence="6 11" id="KW-0133">Cell shape</keyword>
<comment type="similarity">
    <text evidence="11">Belongs to the glycosyltransferase 51 family.</text>
</comment>
<dbReference type="GO" id="GO:0071555">
    <property type="term" value="P:cell wall organization"/>
    <property type="evidence" value="ECO:0007669"/>
    <property type="project" value="UniProtKB-KW"/>
</dbReference>
<evidence type="ECO:0000256" key="6">
    <source>
        <dbReference type="ARBA" id="ARBA00022960"/>
    </source>
</evidence>
<evidence type="ECO:0000256" key="4">
    <source>
        <dbReference type="ARBA" id="ARBA00022679"/>
    </source>
</evidence>
<dbReference type="InterPro" id="IPR023346">
    <property type="entry name" value="Lysozyme-like_dom_sf"/>
</dbReference>
<keyword evidence="7 11" id="KW-0573">Peptidoglycan synthesis</keyword>
<feature type="domain" description="Glycosyl transferase family 51" evidence="12">
    <location>
        <begin position="70"/>
        <end position="229"/>
    </location>
</feature>
<proteinExistence type="inferred from homology"/>
<gene>
    <name evidence="11" type="primary">mtgA</name>
    <name evidence="13" type="ORF">OA50_02789</name>
</gene>
<dbReference type="PANTHER" id="PTHR30400:SF0">
    <property type="entry name" value="BIOSYNTHETIC PEPTIDOGLYCAN TRANSGLYCOSYLASE"/>
    <property type="match status" value="1"/>
</dbReference>
<evidence type="ECO:0000313" key="13">
    <source>
        <dbReference type="EMBL" id="KHQ52753.1"/>
    </source>
</evidence>
<dbReference type="RefSeq" id="WP_043142451.1">
    <property type="nucleotide sequence ID" value="NZ_JSUQ01000010.1"/>
</dbReference>
<comment type="function">
    <text evidence="11">Peptidoglycan polymerase that catalyzes glycan chain elongation from lipid-linked precursors.</text>
</comment>
<keyword evidence="10 11" id="KW-0961">Cell wall biogenesis/degradation</keyword>
<dbReference type="Gene3D" id="1.10.3810.10">
    <property type="entry name" value="Biosynthetic peptidoglycan transglycosylase-like"/>
    <property type="match status" value="1"/>
</dbReference>
<dbReference type="GO" id="GO:0008360">
    <property type="term" value="P:regulation of cell shape"/>
    <property type="evidence" value="ECO:0007669"/>
    <property type="project" value="UniProtKB-KW"/>
</dbReference>
<dbReference type="HAMAP" id="MF_00766">
    <property type="entry name" value="PGT_MtgA"/>
    <property type="match status" value="1"/>
</dbReference>
<dbReference type="GO" id="GO:0016763">
    <property type="term" value="F:pentosyltransferase activity"/>
    <property type="evidence" value="ECO:0007669"/>
    <property type="project" value="InterPro"/>
</dbReference>
<evidence type="ECO:0000256" key="5">
    <source>
        <dbReference type="ARBA" id="ARBA00022692"/>
    </source>
</evidence>
<dbReference type="GO" id="GO:0009274">
    <property type="term" value="C:peptidoglycan-based cell wall"/>
    <property type="evidence" value="ECO:0007669"/>
    <property type="project" value="InterPro"/>
</dbReference>
<dbReference type="OrthoDB" id="9766909at2"/>
<dbReference type="Proteomes" id="UP000030960">
    <property type="component" value="Unassembled WGS sequence"/>
</dbReference>
<reference evidence="13 14" key="1">
    <citation type="submission" date="2014-10" db="EMBL/GenBank/DDBJ databases">
        <title>Genome sequence of Ponticoccus sp. strain UMTAT08 isolated from clonal culture of toxic dinoflagellate Alexandrium tamiyavanichii.</title>
        <authorList>
            <person name="Gan H.Y."/>
            <person name="Muhd D.-D."/>
            <person name="Mohd Noor M.E."/>
            <person name="Yeong Y.S."/>
            <person name="Usup G."/>
        </authorList>
    </citation>
    <scope>NUCLEOTIDE SEQUENCE [LARGE SCALE GENOMIC DNA]</scope>
    <source>
        <strain evidence="13 14">UMTAT08</strain>
    </source>
</reference>
<dbReference type="NCBIfam" id="TIGR02070">
    <property type="entry name" value="mono_pep_trsgly"/>
    <property type="match status" value="1"/>
</dbReference>
<keyword evidence="8 11" id="KW-1133">Transmembrane helix</keyword>
<keyword evidence="1 11" id="KW-1003">Cell membrane</keyword>
<evidence type="ECO:0000256" key="10">
    <source>
        <dbReference type="ARBA" id="ARBA00023316"/>
    </source>
</evidence>
<feature type="transmembrane region" description="Helical" evidence="11">
    <location>
        <begin position="31"/>
        <end position="53"/>
    </location>
</feature>
<evidence type="ECO:0000256" key="8">
    <source>
        <dbReference type="ARBA" id="ARBA00022989"/>
    </source>
</evidence>
<name>A0A0B3S1B6_9RHOB</name>
<keyword evidence="5 11" id="KW-0812">Transmembrane</keyword>
<dbReference type="EC" id="2.4.99.28" evidence="11"/>
<dbReference type="InterPro" id="IPR036950">
    <property type="entry name" value="PBP_transglycosylase"/>
</dbReference>
<keyword evidence="2 11" id="KW-0997">Cell inner membrane</keyword>
<comment type="pathway">
    <text evidence="11">Cell wall biogenesis; peptidoglycan biosynthesis.</text>
</comment>
<evidence type="ECO:0000256" key="1">
    <source>
        <dbReference type="ARBA" id="ARBA00022475"/>
    </source>
</evidence>
<evidence type="ECO:0000256" key="9">
    <source>
        <dbReference type="ARBA" id="ARBA00023136"/>
    </source>
</evidence>
<organism evidence="13 14">
    <name type="scientific">Mameliella alba</name>
    <dbReference type="NCBI Taxonomy" id="561184"/>
    <lineage>
        <taxon>Bacteria</taxon>
        <taxon>Pseudomonadati</taxon>
        <taxon>Pseudomonadota</taxon>
        <taxon>Alphaproteobacteria</taxon>
        <taxon>Rhodobacterales</taxon>
        <taxon>Roseobacteraceae</taxon>
        <taxon>Mameliella</taxon>
    </lineage>
</organism>
<dbReference type="InterPro" id="IPR001264">
    <property type="entry name" value="Glyco_trans_51"/>
</dbReference>
<comment type="catalytic activity">
    <reaction evidence="11">
        <text>[GlcNAc-(1-&gt;4)-Mur2Ac(oyl-L-Ala-gamma-D-Glu-L-Lys-D-Ala-D-Ala)](n)-di-trans,octa-cis-undecaprenyl diphosphate + beta-D-GlcNAc-(1-&gt;4)-Mur2Ac(oyl-L-Ala-gamma-D-Glu-L-Lys-D-Ala-D-Ala)-di-trans,octa-cis-undecaprenyl diphosphate = [GlcNAc-(1-&gt;4)-Mur2Ac(oyl-L-Ala-gamma-D-Glu-L-Lys-D-Ala-D-Ala)](n+1)-di-trans,octa-cis-undecaprenyl diphosphate + di-trans,octa-cis-undecaprenyl diphosphate + H(+)</text>
        <dbReference type="Rhea" id="RHEA:23708"/>
        <dbReference type="Rhea" id="RHEA-COMP:9602"/>
        <dbReference type="Rhea" id="RHEA-COMP:9603"/>
        <dbReference type="ChEBI" id="CHEBI:15378"/>
        <dbReference type="ChEBI" id="CHEBI:58405"/>
        <dbReference type="ChEBI" id="CHEBI:60033"/>
        <dbReference type="ChEBI" id="CHEBI:78435"/>
        <dbReference type="EC" id="2.4.99.28"/>
    </reaction>
</comment>
<dbReference type="STRING" id="561184.SAMN05216376_10860"/>